<dbReference type="EMBL" id="CP060635">
    <property type="protein sequence ID" value="QNM10242.1"/>
    <property type="molecule type" value="Genomic_DNA"/>
</dbReference>
<evidence type="ECO:0000313" key="2">
    <source>
        <dbReference type="Proteomes" id="UP000515860"/>
    </source>
</evidence>
<dbReference type="AlphaFoldDB" id="A0A7G9GHG0"/>
<reference evidence="1 2" key="1">
    <citation type="submission" date="2020-08" db="EMBL/GenBank/DDBJ databases">
        <authorList>
            <person name="Liu C."/>
            <person name="Sun Q."/>
        </authorList>
    </citation>
    <scope>NUCLEOTIDE SEQUENCE [LARGE SCALE GENOMIC DNA]</scope>
    <source>
        <strain evidence="1 2">NSJ-29</strain>
    </source>
</reference>
<keyword evidence="2" id="KW-1185">Reference proteome</keyword>
<proteinExistence type="predicted"/>
<sequence length="249" mass="27626">MNIVTGYGGRPHITANDAGSFNQGIFSAKDGVLTVGRKFEYSLISNNELRIYDGEGIMQGVHYRILPGTYESVVLENGTQGNKRIDLIVARYEKNAETGIESVEVAVKKGAETTEIPVEPTAMIGDIRKGATLHEMPLYSVEYNGITVKEIVSRFTEIADLRMVREEIDRLNSNLGGLISTEQRTVTFTSDWCHINDKNGYILLNVFAVQDGTNNYVKSIQRVSYGGYTVIANVNSGQYVLWLVWGKAM</sequence>
<protein>
    <submittedName>
        <fullName evidence="1">Uncharacterized protein</fullName>
    </submittedName>
</protein>
<evidence type="ECO:0000313" key="1">
    <source>
        <dbReference type="EMBL" id="QNM10242.1"/>
    </source>
</evidence>
<dbReference type="RefSeq" id="WP_249329612.1">
    <property type="nucleotide sequence ID" value="NZ_CP060635.1"/>
</dbReference>
<dbReference type="Proteomes" id="UP000515860">
    <property type="component" value="Chromosome"/>
</dbReference>
<dbReference type="KEGG" id="whj:H9Q79_08260"/>
<gene>
    <name evidence="1" type="ORF">H9Q79_08260</name>
</gene>
<accession>A0A7G9GHG0</accession>
<organism evidence="1 2">
    <name type="scientific">Wansuia hejianensis</name>
    <dbReference type="NCBI Taxonomy" id="2763667"/>
    <lineage>
        <taxon>Bacteria</taxon>
        <taxon>Bacillati</taxon>
        <taxon>Bacillota</taxon>
        <taxon>Clostridia</taxon>
        <taxon>Lachnospirales</taxon>
        <taxon>Lachnospiraceae</taxon>
        <taxon>Wansuia</taxon>
    </lineage>
</organism>
<name>A0A7G9GHG0_9FIRM</name>